<dbReference type="AlphaFoldDB" id="A0A0N9HU69"/>
<accession>A0A0N9HU69</accession>
<organism evidence="1 2">
    <name type="scientific">Kibdelosporangium phytohabitans</name>
    <dbReference type="NCBI Taxonomy" id="860235"/>
    <lineage>
        <taxon>Bacteria</taxon>
        <taxon>Bacillati</taxon>
        <taxon>Actinomycetota</taxon>
        <taxon>Actinomycetes</taxon>
        <taxon>Pseudonocardiales</taxon>
        <taxon>Pseudonocardiaceae</taxon>
        <taxon>Kibdelosporangium</taxon>
    </lineage>
</organism>
<name>A0A0N9HU69_9PSEU</name>
<proteinExistence type="predicted"/>
<reference evidence="1 2" key="1">
    <citation type="submission" date="2015-07" db="EMBL/GenBank/DDBJ databases">
        <title>Genome sequencing of Kibdelosporangium phytohabitans.</title>
        <authorList>
            <person name="Qin S."/>
            <person name="Xing K."/>
        </authorList>
    </citation>
    <scope>NUCLEOTIDE SEQUENCE [LARGE SCALE GENOMIC DNA]</scope>
    <source>
        <strain evidence="1 2">KLBMP1111</strain>
    </source>
</reference>
<keyword evidence="2" id="KW-1185">Reference proteome</keyword>
<dbReference type="KEGG" id="kphy:AOZ06_08260"/>
<gene>
    <name evidence="1" type="ORF">AOZ06_08260</name>
</gene>
<sequence>MGLMVTASSTADTEHALSEVAYYHEAYWPGGSGDWFKSLLLFFDGIALLVPDYMWDRPLFSDPNLAQPLVDQGLLHRLSPETLVDEDTAVALTDLLDKLINSGAFDDLDRGTAFAELSHSRLGGYAAAGLTEIVLEQLRERGLARHSEDGVSVPLHPAVRAFVLVVLPQLLRAPAEAAGYALQPVSFRNRWLQALLDTLDTPALPTAGHVVALDLEQVTLDLSTISLDEVLDFRRQHGAEHRTYARALRHFVRDLASLDPKEQEQAFADRREALADTADELRRLARKAWRRPLATFGLGIAGSAVSLAAGNPIPAALTAAGALLGFRRQADPASAYTYLFRAQERLNRR</sequence>
<evidence type="ECO:0000313" key="2">
    <source>
        <dbReference type="Proteomes" id="UP000063699"/>
    </source>
</evidence>
<dbReference type="EMBL" id="CP012752">
    <property type="protein sequence ID" value="ALG06921.1"/>
    <property type="molecule type" value="Genomic_DNA"/>
</dbReference>
<dbReference type="Proteomes" id="UP000063699">
    <property type="component" value="Chromosome"/>
</dbReference>
<evidence type="ECO:0000313" key="1">
    <source>
        <dbReference type="EMBL" id="ALG06921.1"/>
    </source>
</evidence>
<protein>
    <submittedName>
        <fullName evidence="1">Uncharacterized protein</fullName>
    </submittedName>
</protein>